<evidence type="ECO:0008006" key="5">
    <source>
        <dbReference type="Google" id="ProtNLM"/>
    </source>
</evidence>
<dbReference type="Proteomes" id="UP000241769">
    <property type="component" value="Unassembled WGS sequence"/>
</dbReference>
<proteinExistence type="predicted"/>
<comment type="caution">
    <text evidence="3">The sequence shown here is derived from an EMBL/GenBank/DDBJ whole genome shotgun (WGS) entry which is preliminary data.</text>
</comment>
<gene>
    <name evidence="3" type="ORF">PROFUN_04293</name>
</gene>
<dbReference type="AlphaFoldDB" id="A0A2P6NV28"/>
<keyword evidence="1" id="KW-0175">Coiled coil</keyword>
<reference evidence="3 4" key="1">
    <citation type="journal article" date="2018" name="Genome Biol. Evol.">
        <title>Multiple Roots of Fruiting Body Formation in Amoebozoa.</title>
        <authorList>
            <person name="Hillmann F."/>
            <person name="Forbes G."/>
            <person name="Novohradska S."/>
            <person name="Ferling I."/>
            <person name="Riege K."/>
            <person name="Groth M."/>
            <person name="Westermann M."/>
            <person name="Marz M."/>
            <person name="Spaller T."/>
            <person name="Winckler T."/>
            <person name="Schaap P."/>
            <person name="Glockner G."/>
        </authorList>
    </citation>
    <scope>NUCLEOTIDE SEQUENCE [LARGE SCALE GENOMIC DNA]</scope>
    <source>
        <strain evidence="3 4">Jena</strain>
    </source>
</reference>
<dbReference type="EMBL" id="MDYQ01000017">
    <property type="protein sequence ID" value="PRP87819.1"/>
    <property type="molecule type" value="Genomic_DNA"/>
</dbReference>
<evidence type="ECO:0000313" key="4">
    <source>
        <dbReference type="Proteomes" id="UP000241769"/>
    </source>
</evidence>
<evidence type="ECO:0000256" key="2">
    <source>
        <dbReference type="SAM" id="MobiDB-lite"/>
    </source>
</evidence>
<keyword evidence="4" id="KW-1185">Reference proteome</keyword>
<evidence type="ECO:0000256" key="1">
    <source>
        <dbReference type="SAM" id="Coils"/>
    </source>
</evidence>
<dbReference type="GO" id="GO:0016192">
    <property type="term" value="P:vesicle-mediated transport"/>
    <property type="evidence" value="ECO:0007669"/>
    <property type="project" value="InterPro"/>
</dbReference>
<dbReference type="Gene3D" id="1.20.5.110">
    <property type="match status" value="1"/>
</dbReference>
<feature type="region of interest" description="Disordered" evidence="2">
    <location>
        <begin position="167"/>
        <end position="187"/>
    </location>
</feature>
<accession>A0A2P6NV28</accession>
<sequence>MSFKSNRSGSSCQESFQFIKAKTNAISEYSEAEAFERGDTLKIIENARRDLEAVKQRNDSVTAKEYVSMLDTYRKAANSTLQRTSIRFSKQLEGSQIDEMIMNEINNNMKALESDLVVLAEIMTEFNGELKKQEKGIEKIDHQVEEAAIETSPGRRTRGVIPETPEFAQTYTPQSPPPKRKRRCTII</sequence>
<dbReference type="InParanoid" id="A0A2P6NV28"/>
<feature type="compositionally biased region" description="Basic residues" evidence="2">
    <location>
        <begin position="178"/>
        <end position="187"/>
    </location>
</feature>
<name>A0A2P6NV28_9EUKA</name>
<organism evidence="3 4">
    <name type="scientific">Planoprotostelium fungivorum</name>
    <dbReference type="NCBI Taxonomy" id="1890364"/>
    <lineage>
        <taxon>Eukaryota</taxon>
        <taxon>Amoebozoa</taxon>
        <taxon>Evosea</taxon>
        <taxon>Variosea</taxon>
        <taxon>Cavosteliida</taxon>
        <taxon>Cavosteliaceae</taxon>
        <taxon>Planoprotostelium</taxon>
    </lineage>
</organism>
<protein>
    <recommendedName>
        <fullName evidence="5">t-SNARE coiled-coil homology domain-containing protein</fullName>
    </recommendedName>
</protein>
<dbReference type="GO" id="GO:0016020">
    <property type="term" value="C:membrane"/>
    <property type="evidence" value="ECO:0007669"/>
    <property type="project" value="InterPro"/>
</dbReference>
<evidence type="ECO:0000313" key="3">
    <source>
        <dbReference type="EMBL" id="PRP87819.1"/>
    </source>
</evidence>
<dbReference type="InterPro" id="IPR010989">
    <property type="entry name" value="SNARE"/>
</dbReference>
<feature type="coiled-coil region" evidence="1">
    <location>
        <begin position="102"/>
        <end position="150"/>
    </location>
</feature>
<dbReference type="SUPFAM" id="SSF47661">
    <property type="entry name" value="t-snare proteins"/>
    <property type="match status" value="1"/>
</dbReference>